<name>A0A6A6C8W5_ZASCE</name>
<dbReference type="RefSeq" id="XP_033662765.1">
    <property type="nucleotide sequence ID" value="XM_033813968.1"/>
</dbReference>
<feature type="region of interest" description="Disordered" evidence="1">
    <location>
        <begin position="1"/>
        <end position="139"/>
    </location>
</feature>
<proteinExistence type="predicted"/>
<reference evidence="2" key="1">
    <citation type="journal article" date="2020" name="Stud. Mycol.">
        <title>101 Dothideomycetes genomes: a test case for predicting lifestyles and emergence of pathogens.</title>
        <authorList>
            <person name="Haridas S."/>
            <person name="Albert R."/>
            <person name="Binder M."/>
            <person name="Bloem J."/>
            <person name="Labutti K."/>
            <person name="Salamov A."/>
            <person name="Andreopoulos B."/>
            <person name="Baker S."/>
            <person name="Barry K."/>
            <person name="Bills G."/>
            <person name="Bluhm B."/>
            <person name="Cannon C."/>
            <person name="Castanera R."/>
            <person name="Culley D."/>
            <person name="Daum C."/>
            <person name="Ezra D."/>
            <person name="Gonzalez J."/>
            <person name="Henrissat B."/>
            <person name="Kuo A."/>
            <person name="Liang C."/>
            <person name="Lipzen A."/>
            <person name="Lutzoni F."/>
            <person name="Magnuson J."/>
            <person name="Mondo S."/>
            <person name="Nolan M."/>
            <person name="Ohm R."/>
            <person name="Pangilinan J."/>
            <person name="Park H.-J."/>
            <person name="Ramirez L."/>
            <person name="Alfaro M."/>
            <person name="Sun H."/>
            <person name="Tritt A."/>
            <person name="Yoshinaga Y."/>
            <person name="Zwiers L.-H."/>
            <person name="Turgeon B."/>
            <person name="Goodwin S."/>
            <person name="Spatafora J."/>
            <person name="Crous P."/>
            <person name="Grigoriev I."/>
        </authorList>
    </citation>
    <scope>NUCLEOTIDE SEQUENCE</scope>
    <source>
        <strain evidence="2">ATCC 36951</strain>
    </source>
</reference>
<dbReference type="EMBL" id="ML993616">
    <property type="protein sequence ID" value="KAF2161876.1"/>
    <property type="molecule type" value="Genomic_DNA"/>
</dbReference>
<dbReference type="GeneID" id="54567240"/>
<feature type="compositionally biased region" description="Basic and acidic residues" evidence="1">
    <location>
        <begin position="125"/>
        <end position="135"/>
    </location>
</feature>
<dbReference type="AlphaFoldDB" id="A0A6A6C8W5"/>
<evidence type="ECO:0000313" key="2">
    <source>
        <dbReference type="EMBL" id="KAF2161876.1"/>
    </source>
</evidence>
<dbReference type="Proteomes" id="UP000799537">
    <property type="component" value="Unassembled WGS sequence"/>
</dbReference>
<gene>
    <name evidence="2" type="ORF">M409DRAFT_58657</name>
</gene>
<feature type="compositionally biased region" description="Polar residues" evidence="1">
    <location>
        <begin position="105"/>
        <end position="123"/>
    </location>
</feature>
<organism evidence="2 3">
    <name type="scientific">Zasmidium cellare ATCC 36951</name>
    <dbReference type="NCBI Taxonomy" id="1080233"/>
    <lineage>
        <taxon>Eukaryota</taxon>
        <taxon>Fungi</taxon>
        <taxon>Dikarya</taxon>
        <taxon>Ascomycota</taxon>
        <taxon>Pezizomycotina</taxon>
        <taxon>Dothideomycetes</taxon>
        <taxon>Dothideomycetidae</taxon>
        <taxon>Mycosphaerellales</taxon>
        <taxon>Mycosphaerellaceae</taxon>
        <taxon>Zasmidium</taxon>
    </lineage>
</organism>
<protein>
    <submittedName>
        <fullName evidence="2">Uncharacterized protein</fullName>
    </submittedName>
</protein>
<sequence>MQSVSREQASAMVSPPQTILPKRPPMRMKDSDDYLTARGANPRTGLISPSVGTRTPCTPDSPGDALKLHTNDRNSPTPHPKTRPSLSRANEGRKISGGHTRTKRTATINGMQCNSPHSATSHQTPRHEVEQDHVRRSSPTLTEDSFVVHMPSAREPQPFAYPGYTAEQIEALEHYQRKTRQVSNEGYDRRLLQNCGKPSTTLSAAECDNTPTTDENGPVVYTCPTGQHFFAYRYHDPRDGTTWPDSEPPQLHVRKRKTPIDKIRQELTTSPRVEAQEEAKHVFLTSPFTPSPKITTTTSIDRNAQTIRRSVPSSEAHPSSNSCTSKHAQICSATGEISGKSIFGSAPSCTNVANAATAAAAGGDLYHADGVTKTPSAPGETVPDAHAAAATWDLCGRLPRVRLVRPELAAVPRGRRQRQETRGCSLGCRGGECIETRKASSCSTVICTAGDEESNSRQVSTSFVDPLTQQARASSNDSRARILYALATLLLDYARGFQARLPGWIAVVVETLCALALAPGDQEDLQVKERLELFKASVSLLGHGLAVCAALAMVWKVGVVVVSLVEVLLWPLAVPVRVLRYKTRTHSKATPHSVVLQQLISAVTQSSTSTSSFFLTPISISTTSKFPIRLSKTTQQSTSMSPSQTTRFFQNLPQAQLATNSHHAPRTMDSHPRSIAIPTTMDLPIL</sequence>
<evidence type="ECO:0000313" key="3">
    <source>
        <dbReference type="Proteomes" id="UP000799537"/>
    </source>
</evidence>
<accession>A0A6A6C8W5</accession>
<dbReference type="OrthoDB" id="5415055at2759"/>
<keyword evidence="3" id="KW-1185">Reference proteome</keyword>
<evidence type="ECO:0000256" key="1">
    <source>
        <dbReference type="SAM" id="MobiDB-lite"/>
    </source>
</evidence>